<evidence type="ECO:0000256" key="8">
    <source>
        <dbReference type="ARBA" id="ARBA00022989"/>
    </source>
</evidence>
<protein>
    <recommendedName>
        <fullName evidence="12">ATP synthase complex subunit 8</fullName>
    </recommendedName>
</protein>
<keyword evidence="8 13" id="KW-1133">Transmembrane helix</keyword>
<dbReference type="InterPro" id="IPR001421">
    <property type="entry name" value="ATP8_metazoa"/>
</dbReference>
<dbReference type="Pfam" id="PF00895">
    <property type="entry name" value="ATP-synt_8"/>
    <property type="match status" value="1"/>
</dbReference>
<evidence type="ECO:0000256" key="7">
    <source>
        <dbReference type="ARBA" id="ARBA00022781"/>
    </source>
</evidence>
<geneLocation type="mitochondrion" evidence="14"/>
<dbReference type="GO" id="GO:0015986">
    <property type="term" value="P:proton motive force-driven ATP synthesis"/>
    <property type="evidence" value="ECO:0007669"/>
    <property type="project" value="InterPro"/>
</dbReference>
<keyword evidence="7 12" id="KW-0375">Hydrogen ion transport</keyword>
<dbReference type="GeneID" id="76341897"/>
<gene>
    <name evidence="14" type="primary">ATP8</name>
</gene>
<evidence type="ECO:0000313" key="14">
    <source>
        <dbReference type="EMBL" id="UXX50474.1"/>
    </source>
</evidence>
<keyword evidence="10 12" id="KW-0496">Mitochondrion</keyword>
<evidence type="ECO:0000256" key="10">
    <source>
        <dbReference type="ARBA" id="ARBA00023128"/>
    </source>
</evidence>
<evidence type="ECO:0000256" key="2">
    <source>
        <dbReference type="ARBA" id="ARBA00008892"/>
    </source>
</evidence>
<keyword evidence="6 12" id="KW-0812">Transmembrane</keyword>
<feature type="transmembrane region" description="Helical" evidence="13">
    <location>
        <begin position="9"/>
        <end position="29"/>
    </location>
</feature>
<dbReference type="AlphaFoldDB" id="A0A977TQ05"/>
<evidence type="ECO:0000256" key="11">
    <source>
        <dbReference type="ARBA" id="ARBA00023136"/>
    </source>
</evidence>
<evidence type="ECO:0000256" key="9">
    <source>
        <dbReference type="ARBA" id="ARBA00023065"/>
    </source>
</evidence>
<dbReference type="GO" id="GO:0015078">
    <property type="term" value="F:proton transmembrane transporter activity"/>
    <property type="evidence" value="ECO:0007669"/>
    <property type="project" value="InterPro"/>
</dbReference>
<dbReference type="GO" id="GO:0031966">
    <property type="term" value="C:mitochondrial membrane"/>
    <property type="evidence" value="ECO:0007669"/>
    <property type="project" value="UniProtKB-SubCell"/>
</dbReference>
<dbReference type="GO" id="GO:0045259">
    <property type="term" value="C:proton-transporting ATP synthase complex"/>
    <property type="evidence" value="ECO:0007669"/>
    <property type="project" value="UniProtKB-KW"/>
</dbReference>
<name>A0A977TQ05_9COLE</name>
<keyword evidence="4 12" id="KW-0813">Transport</keyword>
<dbReference type="CTD" id="4509"/>
<comment type="similarity">
    <text evidence="2 12">Belongs to the ATPase protein 8 family.</text>
</comment>
<reference evidence="14" key="1">
    <citation type="submission" date="2021-12" db="EMBL/GenBank/DDBJ databases">
        <authorList>
            <person name="Huang X."/>
            <person name="Wei Z."/>
            <person name="Shi A."/>
        </authorList>
    </citation>
    <scope>NUCLEOTIDE SEQUENCE</scope>
</reference>
<keyword evidence="9 12" id="KW-0406">Ion transport</keyword>
<evidence type="ECO:0000256" key="4">
    <source>
        <dbReference type="ARBA" id="ARBA00022448"/>
    </source>
</evidence>
<evidence type="ECO:0000256" key="3">
    <source>
        <dbReference type="ARBA" id="ARBA00011291"/>
    </source>
</evidence>
<evidence type="ECO:0000256" key="5">
    <source>
        <dbReference type="ARBA" id="ARBA00022547"/>
    </source>
</evidence>
<sequence>MPQMAPMKWLLLFTLFSWTFLLFMISIYYNNSSNPIIKNKSLISKQINWKW</sequence>
<organism evidence="14">
    <name type="scientific">Endelus continentalis</name>
    <dbReference type="NCBI Taxonomy" id="2984121"/>
    <lineage>
        <taxon>Eukaryota</taxon>
        <taxon>Metazoa</taxon>
        <taxon>Ecdysozoa</taxon>
        <taxon>Arthropoda</taxon>
        <taxon>Hexapoda</taxon>
        <taxon>Insecta</taxon>
        <taxon>Pterygota</taxon>
        <taxon>Neoptera</taxon>
        <taxon>Endopterygota</taxon>
        <taxon>Coleoptera</taxon>
        <taxon>Polyphaga</taxon>
        <taxon>Elateriformia</taxon>
        <taxon>Buprestoidea</taxon>
        <taxon>Buprestidae</taxon>
        <taxon>Agrilinae</taxon>
        <taxon>Endelus</taxon>
    </lineage>
</organism>
<comment type="subunit">
    <text evidence="3">F-type ATPases have 2 components, CF(1) - the catalytic core - and CF(0) - the membrane proton channel.</text>
</comment>
<keyword evidence="11 13" id="KW-0472">Membrane</keyword>
<accession>A0A977TQ05</accession>
<evidence type="ECO:0000256" key="13">
    <source>
        <dbReference type="SAM" id="Phobius"/>
    </source>
</evidence>
<dbReference type="RefSeq" id="YP_010534158.1">
    <property type="nucleotide sequence ID" value="NC_067866.1"/>
</dbReference>
<evidence type="ECO:0000256" key="6">
    <source>
        <dbReference type="ARBA" id="ARBA00022692"/>
    </source>
</evidence>
<comment type="subcellular location">
    <subcellularLocation>
        <location evidence="1 12">Mitochondrion membrane</location>
        <topology evidence="1 12">Single-pass membrane protein</topology>
    </subcellularLocation>
</comment>
<keyword evidence="5 12" id="KW-0138">CF(0)</keyword>
<dbReference type="EMBL" id="OL702762">
    <property type="protein sequence ID" value="UXX50474.1"/>
    <property type="molecule type" value="Genomic_DNA"/>
</dbReference>
<evidence type="ECO:0000256" key="12">
    <source>
        <dbReference type="RuleBase" id="RU003661"/>
    </source>
</evidence>
<proteinExistence type="inferred from homology"/>
<evidence type="ECO:0000256" key="1">
    <source>
        <dbReference type="ARBA" id="ARBA00004304"/>
    </source>
</evidence>